<dbReference type="STRING" id="1852522.SAMN06295960_0831"/>
<keyword evidence="2" id="KW-1185">Reference proteome</keyword>
<dbReference type="AlphaFoldDB" id="A0A1X7IUZ2"/>
<dbReference type="InterPro" id="IPR053259">
    <property type="entry name" value="Golvesin-related_Golgi"/>
</dbReference>
<proteinExistence type="predicted"/>
<dbReference type="GO" id="GO:0008146">
    <property type="term" value="F:sulfotransferase activity"/>
    <property type="evidence" value="ECO:0007669"/>
    <property type="project" value="InterPro"/>
</dbReference>
<dbReference type="Proteomes" id="UP000193834">
    <property type="component" value="Unassembled WGS sequence"/>
</dbReference>
<dbReference type="Pfam" id="PF03567">
    <property type="entry name" value="Sulfotransfer_2"/>
    <property type="match status" value="1"/>
</dbReference>
<keyword evidence="1" id="KW-0808">Transferase</keyword>
<dbReference type="InterPro" id="IPR027417">
    <property type="entry name" value="P-loop_NTPase"/>
</dbReference>
<reference evidence="1 2" key="1">
    <citation type="submission" date="2017-04" db="EMBL/GenBank/DDBJ databases">
        <authorList>
            <person name="Afonso C.L."/>
            <person name="Miller P.J."/>
            <person name="Scott M.A."/>
            <person name="Spackman E."/>
            <person name="Goraichik I."/>
            <person name="Dimitrov K.M."/>
            <person name="Suarez D.L."/>
            <person name="Swayne D.E."/>
        </authorList>
    </citation>
    <scope>NUCLEOTIDE SEQUENCE [LARGE SCALE GENOMIC DNA]</scope>
    <source>
        <strain evidence="1 2">11</strain>
    </source>
</reference>
<sequence>MKDSILVFVHIPKTGGVSLFTYLSSHFKKEEIAVFTPIVPKHDILDIVHMCNAPDSNIRFIEGHLPYGIHQHLNRPCEYITFVRDPIEQLLSMYFFIRRNEEMPLHDEVNQITFQQFLMHPDWKELNNNPQCRYLGLTQTFGESISDPSNWWSPGSTFRNTYLVKQFLREQYRFIGITEYMDVSIKELARMFKWAAPADIPHENRAHKRYSRSQLSPETHSLIRERCSLDLKLYEYALQLFYERYHVR</sequence>
<accession>A0A1X7IUZ2</accession>
<evidence type="ECO:0000313" key="2">
    <source>
        <dbReference type="Proteomes" id="UP000193834"/>
    </source>
</evidence>
<protein>
    <submittedName>
        <fullName evidence="1">Sulfotransferase family protein</fullName>
    </submittedName>
</protein>
<dbReference type="PANTHER" id="PTHR32301">
    <property type="entry name" value="COUNTIN RECEPTOR CNR3-RELATED"/>
    <property type="match status" value="1"/>
</dbReference>
<dbReference type="GO" id="GO:0016020">
    <property type="term" value="C:membrane"/>
    <property type="evidence" value="ECO:0007669"/>
    <property type="project" value="InterPro"/>
</dbReference>
<dbReference type="OrthoDB" id="7981249at2"/>
<dbReference type="Gene3D" id="3.40.50.300">
    <property type="entry name" value="P-loop containing nucleotide triphosphate hydrolases"/>
    <property type="match status" value="1"/>
</dbReference>
<evidence type="ECO:0000313" key="1">
    <source>
        <dbReference type="EMBL" id="SMG18742.1"/>
    </source>
</evidence>
<dbReference type="RefSeq" id="WP_085493045.1">
    <property type="nucleotide sequence ID" value="NZ_FXAZ01000001.1"/>
</dbReference>
<organism evidence="1 2">
    <name type="scientific">Paenibacillus aquistagni</name>
    <dbReference type="NCBI Taxonomy" id="1852522"/>
    <lineage>
        <taxon>Bacteria</taxon>
        <taxon>Bacillati</taxon>
        <taxon>Bacillota</taxon>
        <taxon>Bacilli</taxon>
        <taxon>Bacillales</taxon>
        <taxon>Paenibacillaceae</taxon>
        <taxon>Paenibacillus</taxon>
    </lineage>
</organism>
<gene>
    <name evidence="1" type="ORF">SAMN06295960_0831</name>
</gene>
<dbReference type="InterPro" id="IPR005331">
    <property type="entry name" value="Sulfotransferase"/>
</dbReference>
<dbReference type="SUPFAM" id="SSF52540">
    <property type="entry name" value="P-loop containing nucleoside triphosphate hydrolases"/>
    <property type="match status" value="1"/>
</dbReference>
<dbReference type="PANTHER" id="PTHR32301:SF6">
    <property type="entry name" value="GOLVESIN-RELATED"/>
    <property type="match status" value="1"/>
</dbReference>
<dbReference type="EMBL" id="FXAZ01000001">
    <property type="protein sequence ID" value="SMG18742.1"/>
    <property type="molecule type" value="Genomic_DNA"/>
</dbReference>
<name>A0A1X7IUZ2_9BACL</name>